<protein>
    <submittedName>
        <fullName evidence="1">Uncharacterized protein</fullName>
    </submittedName>
</protein>
<keyword evidence="2" id="KW-1185">Reference proteome</keyword>
<gene>
    <name evidence="1" type="ORF">SAMN04488503_2891</name>
</gene>
<proteinExistence type="predicted"/>
<name>A0A239C0K4_9BACT</name>
<dbReference type="AlphaFoldDB" id="A0A239C0K4"/>
<reference evidence="1 2" key="1">
    <citation type="submission" date="2017-06" db="EMBL/GenBank/DDBJ databases">
        <authorList>
            <person name="Kim H.J."/>
            <person name="Triplett B.A."/>
        </authorList>
    </citation>
    <scope>NUCLEOTIDE SEQUENCE [LARGE SCALE GENOMIC DNA]</scope>
    <source>
        <strain evidence="1 2">DSM 13116</strain>
    </source>
</reference>
<dbReference type="OrthoDB" id="5457856at2"/>
<evidence type="ECO:0000313" key="1">
    <source>
        <dbReference type="EMBL" id="SNS13855.1"/>
    </source>
</evidence>
<dbReference type="Proteomes" id="UP000198324">
    <property type="component" value="Unassembled WGS sequence"/>
</dbReference>
<dbReference type="RefSeq" id="WP_089275095.1">
    <property type="nucleotide sequence ID" value="NZ_FZOC01000007.1"/>
</dbReference>
<dbReference type="EMBL" id="FZOC01000007">
    <property type="protein sequence ID" value="SNS13855.1"/>
    <property type="molecule type" value="Genomic_DNA"/>
</dbReference>
<evidence type="ECO:0000313" key="2">
    <source>
        <dbReference type="Proteomes" id="UP000198324"/>
    </source>
</evidence>
<accession>A0A239C0K4</accession>
<organism evidence="1 2">
    <name type="scientific">Humidesulfovibrio mexicanus</name>
    <dbReference type="NCBI Taxonomy" id="147047"/>
    <lineage>
        <taxon>Bacteria</taxon>
        <taxon>Pseudomonadati</taxon>
        <taxon>Thermodesulfobacteriota</taxon>
        <taxon>Desulfovibrionia</taxon>
        <taxon>Desulfovibrionales</taxon>
        <taxon>Desulfovibrionaceae</taxon>
        <taxon>Humidesulfovibrio</taxon>
    </lineage>
</organism>
<sequence>MDEVILNDDGGLSTPHGRLVDDALAVLGARLRLGEGCTLGAVGRMAAAHPVLQRLSPFAPDLAALCASGNAVQSPPSGLARMEFSRVVEVVGHPPPPRMDIYHVLRGVLSGGEDVEPRQWTVESLLAVPLVLGPLRHVVFGDRVERFGFETVCTLFELFQGVVWQLAFHCTPRACALRR</sequence>